<organism evidence="1 2">
    <name type="scientific">Acinetobacter stercoris</name>
    <dbReference type="NCBI Taxonomy" id="2126983"/>
    <lineage>
        <taxon>Bacteria</taxon>
        <taxon>Pseudomonadati</taxon>
        <taxon>Pseudomonadota</taxon>
        <taxon>Gammaproteobacteria</taxon>
        <taxon>Moraxellales</taxon>
        <taxon>Moraxellaceae</taxon>
        <taxon>Acinetobacter</taxon>
    </lineage>
</organism>
<dbReference type="InterPro" id="IPR021948">
    <property type="entry name" value="DUF3565"/>
</dbReference>
<accession>A0A2U3MU24</accession>
<reference evidence="2" key="1">
    <citation type="submission" date="2018-03" db="EMBL/GenBank/DDBJ databases">
        <authorList>
            <person name="Blom J."/>
        </authorList>
    </citation>
    <scope>NUCLEOTIDE SEQUENCE [LARGE SCALE GENOMIC DNA]</scope>
    <source>
        <strain evidence="2">KPC-SM-21</strain>
    </source>
</reference>
<evidence type="ECO:0000313" key="2">
    <source>
        <dbReference type="Proteomes" id="UP000245974"/>
    </source>
</evidence>
<dbReference type="EMBL" id="OOGT01000003">
    <property type="protein sequence ID" value="SPL68926.1"/>
    <property type="molecule type" value="Genomic_DNA"/>
</dbReference>
<dbReference type="RefSeq" id="WP_121972500.1">
    <property type="nucleotide sequence ID" value="NZ_OOGT01000003.1"/>
</dbReference>
<dbReference type="AlphaFoldDB" id="A0A2U3MU24"/>
<dbReference type="Pfam" id="PF12088">
    <property type="entry name" value="DUF3565"/>
    <property type="match status" value="1"/>
</dbReference>
<dbReference type="OrthoDB" id="9799128at2"/>
<sequence>MLQAIIGFHLDEEQHWVADLACGHTQHVRHNPPWQNRPWVTTEQGRIEKIGLMLNCLKCETSMNSNPIN</sequence>
<evidence type="ECO:0008006" key="3">
    <source>
        <dbReference type="Google" id="ProtNLM"/>
    </source>
</evidence>
<gene>
    <name evidence="1" type="ORF">KPC_0104</name>
</gene>
<evidence type="ECO:0000313" key="1">
    <source>
        <dbReference type="EMBL" id="SPL68926.1"/>
    </source>
</evidence>
<protein>
    <recommendedName>
        <fullName evidence="3">DUF3565 domain-containing protein</fullName>
    </recommendedName>
</protein>
<dbReference type="InParanoid" id="A0A2U3MU24"/>
<dbReference type="Proteomes" id="UP000245974">
    <property type="component" value="Unassembled WGS sequence"/>
</dbReference>
<keyword evidence="2" id="KW-1185">Reference proteome</keyword>
<proteinExistence type="predicted"/>
<name>A0A2U3MU24_9GAMM</name>